<sequence>SKYKFSTIGIGHSALVLGNIMAAVAVERPPSPSSPASGVGDGTSREGSILSSTSARSVSSAAFTAPSPDLHLGDWYTDQIEEKIRTLKLSGHVGFDSLPDQLVAKSTQNGFTFNILCIGETGMGKSTLMDTLFNTSFESNPAPHTLPAVKLKSHTYELQESNLTIVDTVGYGDQINKGDSFTAIVDYIDKQFDDYLQEELKIKRSLSAYHDSRIHACLYFICPTGHGLKSIDLVCMKKLDSKVNVIPVIAKADTISKSELTKFKQRIIQEIKANNIQIYQFPTDDDTMVKINTEMNNQIPFAVVGSTDFVRVGNKMLRARQYPWGTVQVENESHCDFTKLREMLIRTNMEDMREVTHQRHYELYRKKILETMGFSDVGQDNQPVSFQQTFEQKRVEHRDELQRKEDEMRQTFVLRVKEKETELKEVEKELYTKYDTLKREHAEEKKRFEDLKKRLDEEKAEFQKRKHQVSTQQLTSHTLTLGKSKKK</sequence>
<dbReference type="SUPFAM" id="SSF52540">
    <property type="entry name" value="P-loop containing nucleoside triphosphate hydrolases"/>
    <property type="match status" value="1"/>
</dbReference>
<evidence type="ECO:0000259" key="9">
    <source>
        <dbReference type="PROSITE" id="PS51719"/>
    </source>
</evidence>
<comment type="subcellular location">
    <subcellularLocation>
        <location evidence="1">Cytoplasm</location>
        <location evidence="1">Cytoskeleton</location>
    </subcellularLocation>
</comment>
<organism evidence="10 11">
    <name type="scientific">Homarus americanus</name>
    <name type="common">American lobster</name>
    <dbReference type="NCBI Taxonomy" id="6706"/>
    <lineage>
        <taxon>Eukaryota</taxon>
        <taxon>Metazoa</taxon>
        <taxon>Ecdysozoa</taxon>
        <taxon>Arthropoda</taxon>
        <taxon>Crustacea</taxon>
        <taxon>Multicrustacea</taxon>
        <taxon>Malacostraca</taxon>
        <taxon>Eumalacostraca</taxon>
        <taxon>Eucarida</taxon>
        <taxon>Decapoda</taxon>
        <taxon>Pleocyemata</taxon>
        <taxon>Astacidea</taxon>
        <taxon>Nephropoidea</taxon>
        <taxon>Nephropidae</taxon>
        <taxon>Homarus</taxon>
    </lineage>
</organism>
<dbReference type="Gene3D" id="3.40.50.300">
    <property type="entry name" value="P-loop containing nucleotide triphosphate hydrolases"/>
    <property type="match status" value="1"/>
</dbReference>
<dbReference type="GO" id="GO:0005525">
    <property type="term" value="F:GTP binding"/>
    <property type="evidence" value="ECO:0007669"/>
    <property type="project" value="UniProtKB-KW"/>
</dbReference>
<feature type="region of interest" description="Disordered" evidence="8">
    <location>
        <begin position="459"/>
        <end position="487"/>
    </location>
</feature>
<proteinExistence type="inferred from homology"/>
<evidence type="ECO:0000256" key="6">
    <source>
        <dbReference type="ARBA" id="ARBA00023212"/>
    </source>
</evidence>
<dbReference type="PANTHER" id="PTHR18884">
    <property type="entry name" value="SEPTIN"/>
    <property type="match status" value="1"/>
</dbReference>
<keyword evidence="6" id="KW-0206">Cytoskeleton</keyword>
<dbReference type="Proteomes" id="UP000747542">
    <property type="component" value="Unassembled WGS sequence"/>
</dbReference>
<name>A0A8J5MTR0_HOMAM</name>
<dbReference type="InterPro" id="IPR030379">
    <property type="entry name" value="G_SEPTIN_dom"/>
</dbReference>
<reference evidence="10" key="1">
    <citation type="journal article" date="2021" name="Sci. Adv.">
        <title>The American lobster genome reveals insights on longevity, neural, and immune adaptations.</title>
        <authorList>
            <person name="Polinski J.M."/>
            <person name="Zimin A.V."/>
            <person name="Clark K.F."/>
            <person name="Kohn A.B."/>
            <person name="Sadowski N."/>
            <person name="Timp W."/>
            <person name="Ptitsyn A."/>
            <person name="Khanna P."/>
            <person name="Romanova D.Y."/>
            <person name="Williams P."/>
            <person name="Greenwood S.J."/>
            <person name="Moroz L.L."/>
            <person name="Walt D.R."/>
            <person name="Bodnar A.G."/>
        </authorList>
    </citation>
    <scope>NUCLEOTIDE SEQUENCE</scope>
    <source>
        <strain evidence="10">GMGI-L3</strain>
    </source>
</reference>
<feature type="non-terminal residue" evidence="10">
    <location>
        <position position="487"/>
    </location>
</feature>
<dbReference type="PROSITE" id="PS51719">
    <property type="entry name" value="G_SEPTIN"/>
    <property type="match status" value="1"/>
</dbReference>
<keyword evidence="2" id="KW-0963">Cytoplasm</keyword>
<keyword evidence="4" id="KW-0175">Coiled coil</keyword>
<dbReference type="FunFam" id="3.40.50.300:FF:002048">
    <property type="entry name" value="Septin 6"/>
    <property type="match status" value="1"/>
</dbReference>
<dbReference type="AlphaFoldDB" id="A0A8J5MTR0"/>
<accession>A0A8J5MTR0</accession>
<evidence type="ECO:0000256" key="2">
    <source>
        <dbReference type="ARBA" id="ARBA00022490"/>
    </source>
</evidence>
<evidence type="ECO:0000256" key="3">
    <source>
        <dbReference type="ARBA" id="ARBA00022741"/>
    </source>
</evidence>
<dbReference type="InterPro" id="IPR027417">
    <property type="entry name" value="P-loop_NTPase"/>
</dbReference>
<evidence type="ECO:0000256" key="7">
    <source>
        <dbReference type="RuleBase" id="RU004560"/>
    </source>
</evidence>
<gene>
    <name evidence="10" type="primary">Septin2-L1</name>
    <name evidence="10" type="ORF">Hamer_G002254</name>
</gene>
<dbReference type="EMBL" id="JAHLQT010026502">
    <property type="protein sequence ID" value="KAG7163176.1"/>
    <property type="molecule type" value="Genomic_DNA"/>
</dbReference>
<feature type="region of interest" description="Disordered" evidence="8">
    <location>
        <begin position="28"/>
        <end position="53"/>
    </location>
</feature>
<dbReference type="GO" id="GO:0005856">
    <property type="term" value="C:cytoskeleton"/>
    <property type="evidence" value="ECO:0007669"/>
    <property type="project" value="UniProtKB-SubCell"/>
</dbReference>
<keyword evidence="11" id="KW-1185">Reference proteome</keyword>
<evidence type="ECO:0000313" key="10">
    <source>
        <dbReference type="EMBL" id="KAG7163176.1"/>
    </source>
</evidence>
<comment type="similarity">
    <text evidence="7">Belongs to the TRAFAC class TrmE-Era-EngA-EngB-Septin-like GTPase superfamily. Septin GTPase family.</text>
</comment>
<comment type="caution">
    <text evidence="10">The sequence shown here is derived from an EMBL/GenBank/DDBJ whole genome shotgun (WGS) entry which is preliminary data.</text>
</comment>
<dbReference type="InterPro" id="IPR016491">
    <property type="entry name" value="Septin"/>
</dbReference>
<evidence type="ECO:0000256" key="1">
    <source>
        <dbReference type="ARBA" id="ARBA00004245"/>
    </source>
</evidence>
<dbReference type="CDD" id="cd01850">
    <property type="entry name" value="CDC_Septin"/>
    <property type="match status" value="1"/>
</dbReference>
<dbReference type="PIRSF" id="PIRSF006698">
    <property type="entry name" value="Septin"/>
    <property type="match status" value="1"/>
</dbReference>
<feature type="compositionally biased region" description="Low complexity" evidence="8">
    <location>
        <begin position="469"/>
        <end position="481"/>
    </location>
</feature>
<feature type="domain" description="Septin-type G" evidence="9">
    <location>
        <begin position="109"/>
        <end position="371"/>
    </location>
</feature>
<evidence type="ECO:0000256" key="5">
    <source>
        <dbReference type="ARBA" id="ARBA00023134"/>
    </source>
</evidence>
<dbReference type="Pfam" id="PF00735">
    <property type="entry name" value="Septin"/>
    <property type="match status" value="1"/>
</dbReference>
<evidence type="ECO:0000313" key="11">
    <source>
        <dbReference type="Proteomes" id="UP000747542"/>
    </source>
</evidence>
<keyword evidence="5 7" id="KW-0342">GTP-binding</keyword>
<evidence type="ECO:0000256" key="8">
    <source>
        <dbReference type="SAM" id="MobiDB-lite"/>
    </source>
</evidence>
<protein>
    <submittedName>
        <fullName evidence="10">Septin-2-like 1</fullName>
    </submittedName>
</protein>
<evidence type="ECO:0000256" key="4">
    <source>
        <dbReference type="ARBA" id="ARBA00023054"/>
    </source>
</evidence>
<keyword evidence="3 7" id="KW-0547">Nucleotide-binding</keyword>